<dbReference type="EMBL" id="CAXKWB010008232">
    <property type="protein sequence ID" value="CAL4090225.1"/>
    <property type="molecule type" value="Genomic_DNA"/>
</dbReference>
<dbReference type="PROSITE" id="PS50041">
    <property type="entry name" value="C_TYPE_LECTIN_2"/>
    <property type="match status" value="1"/>
</dbReference>
<dbReference type="AlphaFoldDB" id="A0AAV2QMT9"/>
<evidence type="ECO:0000313" key="3">
    <source>
        <dbReference type="Proteomes" id="UP001497623"/>
    </source>
</evidence>
<keyword evidence="3" id="KW-1185">Reference proteome</keyword>
<dbReference type="SUPFAM" id="SSF56436">
    <property type="entry name" value="C-type lectin-like"/>
    <property type="match status" value="1"/>
</dbReference>
<accession>A0AAV2QMT9</accession>
<name>A0AAV2QMT9_MEGNR</name>
<dbReference type="InterPro" id="IPR016187">
    <property type="entry name" value="CTDL_fold"/>
</dbReference>
<reference evidence="2 3" key="1">
    <citation type="submission" date="2024-05" db="EMBL/GenBank/DDBJ databases">
        <authorList>
            <person name="Wallberg A."/>
        </authorList>
    </citation>
    <scope>NUCLEOTIDE SEQUENCE [LARGE SCALE GENOMIC DNA]</scope>
</reference>
<dbReference type="Gene3D" id="3.10.100.10">
    <property type="entry name" value="Mannose-Binding Protein A, subunit A"/>
    <property type="match status" value="1"/>
</dbReference>
<gene>
    <name evidence="2" type="ORF">MNOR_LOCUS13981</name>
</gene>
<feature type="domain" description="C-type lectin" evidence="1">
    <location>
        <begin position="12"/>
        <end position="142"/>
    </location>
</feature>
<protein>
    <recommendedName>
        <fullName evidence="1">C-type lectin domain-containing protein</fullName>
    </recommendedName>
</protein>
<dbReference type="InterPro" id="IPR016186">
    <property type="entry name" value="C-type_lectin-like/link_sf"/>
</dbReference>
<organism evidence="2 3">
    <name type="scientific">Meganyctiphanes norvegica</name>
    <name type="common">Northern krill</name>
    <name type="synonym">Thysanopoda norvegica</name>
    <dbReference type="NCBI Taxonomy" id="48144"/>
    <lineage>
        <taxon>Eukaryota</taxon>
        <taxon>Metazoa</taxon>
        <taxon>Ecdysozoa</taxon>
        <taxon>Arthropoda</taxon>
        <taxon>Crustacea</taxon>
        <taxon>Multicrustacea</taxon>
        <taxon>Malacostraca</taxon>
        <taxon>Eumalacostraca</taxon>
        <taxon>Eucarida</taxon>
        <taxon>Euphausiacea</taxon>
        <taxon>Euphausiidae</taxon>
        <taxon>Meganyctiphanes</taxon>
    </lineage>
</organism>
<dbReference type="CDD" id="cd00037">
    <property type="entry name" value="CLECT"/>
    <property type="match status" value="1"/>
</dbReference>
<proteinExistence type="predicted"/>
<feature type="non-terminal residue" evidence="2">
    <location>
        <position position="1"/>
    </location>
</feature>
<dbReference type="InterPro" id="IPR001304">
    <property type="entry name" value="C-type_lectin-like"/>
</dbReference>
<evidence type="ECO:0000259" key="1">
    <source>
        <dbReference type="PROSITE" id="PS50041"/>
    </source>
</evidence>
<evidence type="ECO:0000313" key="2">
    <source>
        <dbReference type="EMBL" id="CAL4090225.1"/>
    </source>
</evidence>
<dbReference type="SMART" id="SM00034">
    <property type="entry name" value="CLECT"/>
    <property type="match status" value="1"/>
</dbReference>
<dbReference type="Proteomes" id="UP001497623">
    <property type="component" value="Unassembled WGS sequence"/>
</dbReference>
<sequence length="146" mass="16330">TGCPEDFFQIEGSAQCFQFFNDTVRDWSGAHAKCLELNQTSTLATPSEEAALSLRKHLLHEYGEGDVWLDGISPGGSVPVMVQGNQTELNSDHHLWVGGWPRLSSDEDECLVMVVYPEWLSKAPAQVYFHLPCTTYEFTLCEAVFD</sequence>
<comment type="caution">
    <text evidence="2">The sequence shown here is derived from an EMBL/GenBank/DDBJ whole genome shotgun (WGS) entry which is preliminary data.</text>
</comment>